<accession>A0A8I6SAZ5</accession>
<dbReference type="Pfam" id="PF00089">
    <property type="entry name" value="Trypsin"/>
    <property type="match status" value="1"/>
</dbReference>
<dbReference type="AlphaFoldDB" id="A0A8I6SAZ5"/>
<dbReference type="InterPro" id="IPR001314">
    <property type="entry name" value="Peptidase_S1A"/>
</dbReference>
<dbReference type="Gene3D" id="2.40.10.10">
    <property type="entry name" value="Trypsin-like serine proteases"/>
    <property type="match status" value="1"/>
</dbReference>
<proteinExistence type="predicted"/>
<evidence type="ECO:0000256" key="2">
    <source>
        <dbReference type="SAM" id="SignalP"/>
    </source>
</evidence>
<dbReference type="PROSITE" id="PS00134">
    <property type="entry name" value="TRYPSIN_HIS"/>
    <property type="match status" value="1"/>
</dbReference>
<dbReference type="KEGG" id="clec:106674265"/>
<dbReference type="PANTHER" id="PTHR24253:SF153">
    <property type="entry name" value="SERINE PROTEASE HEPSIN"/>
    <property type="match status" value="1"/>
</dbReference>
<dbReference type="SUPFAM" id="SSF50494">
    <property type="entry name" value="Trypsin-like serine proteases"/>
    <property type="match status" value="1"/>
</dbReference>
<name>A0A8I6SAZ5_CIMLE</name>
<reference evidence="4" key="1">
    <citation type="submission" date="2022-01" db="UniProtKB">
        <authorList>
            <consortium name="EnsemblMetazoa"/>
        </authorList>
    </citation>
    <scope>IDENTIFICATION</scope>
</reference>
<evidence type="ECO:0000313" key="4">
    <source>
        <dbReference type="EnsemblMetazoa" id="XP_014262374.1"/>
    </source>
</evidence>
<sequence length="315" mass="35131">MLKSKFTIQFPLTIITVTLGTFHMVPAESIKPIPATYNTRFATEAEFPFKGNIITNTISCGSIIMSETFVLSAAHCFIRFDSSGRKKYIDLSDAFMLFGSLLQGEGLMRRIEHYSVSPNYQMSQTSPVLHADIAVAYLNEPLKFSYKIQPATVVSTDPMVFLQAWNNIVDNEKACYVMGWALMKENGMGSYDFYDSDFLRVSAVSALTDEKCKNSIGNEEDNIVRYGGVCAKHMVLNEDVMAGDAGAALYCEGNVFGVLSALKAHKEYTRIAHFFLLKDYLSHIEDEVSEGSIKKGHFFISTILPYVITNTLISK</sequence>
<dbReference type="InterPro" id="IPR018114">
    <property type="entry name" value="TRYPSIN_HIS"/>
</dbReference>
<dbReference type="RefSeq" id="XP_014262374.1">
    <property type="nucleotide sequence ID" value="XM_014406888.1"/>
</dbReference>
<dbReference type="GO" id="GO:0006508">
    <property type="term" value="P:proteolysis"/>
    <property type="evidence" value="ECO:0007669"/>
    <property type="project" value="InterPro"/>
</dbReference>
<organism evidence="4 5">
    <name type="scientific">Cimex lectularius</name>
    <name type="common">Bed bug</name>
    <name type="synonym">Acanthia lectularia</name>
    <dbReference type="NCBI Taxonomy" id="79782"/>
    <lineage>
        <taxon>Eukaryota</taxon>
        <taxon>Metazoa</taxon>
        <taxon>Ecdysozoa</taxon>
        <taxon>Arthropoda</taxon>
        <taxon>Hexapoda</taxon>
        <taxon>Insecta</taxon>
        <taxon>Pterygota</taxon>
        <taxon>Neoptera</taxon>
        <taxon>Paraneoptera</taxon>
        <taxon>Hemiptera</taxon>
        <taxon>Heteroptera</taxon>
        <taxon>Panheteroptera</taxon>
        <taxon>Cimicomorpha</taxon>
        <taxon>Cimicidae</taxon>
        <taxon>Cimex</taxon>
    </lineage>
</organism>
<evidence type="ECO:0000259" key="3">
    <source>
        <dbReference type="PROSITE" id="PS50240"/>
    </source>
</evidence>
<dbReference type="EnsemblMetazoa" id="XM_014406888.1">
    <property type="protein sequence ID" value="XP_014262374.1"/>
    <property type="gene ID" value="LOC106674265"/>
</dbReference>
<dbReference type="OrthoDB" id="6625651at2759"/>
<dbReference type="PANTHER" id="PTHR24253">
    <property type="entry name" value="TRANSMEMBRANE PROTEASE SERINE"/>
    <property type="match status" value="1"/>
</dbReference>
<dbReference type="Proteomes" id="UP000494040">
    <property type="component" value="Unassembled WGS sequence"/>
</dbReference>
<keyword evidence="1" id="KW-1015">Disulfide bond</keyword>
<dbReference type="GO" id="GO:0004252">
    <property type="term" value="F:serine-type endopeptidase activity"/>
    <property type="evidence" value="ECO:0007669"/>
    <property type="project" value="InterPro"/>
</dbReference>
<dbReference type="GeneID" id="106674265"/>
<dbReference type="InterPro" id="IPR009003">
    <property type="entry name" value="Peptidase_S1_PA"/>
</dbReference>
<evidence type="ECO:0000313" key="5">
    <source>
        <dbReference type="Proteomes" id="UP000494040"/>
    </source>
</evidence>
<keyword evidence="5" id="KW-1185">Reference proteome</keyword>
<dbReference type="PRINTS" id="PR00722">
    <property type="entry name" value="CHYMOTRYPSIN"/>
</dbReference>
<feature type="domain" description="Peptidase S1" evidence="3">
    <location>
        <begin position="17"/>
        <end position="289"/>
    </location>
</feature>
<dbReference type="SMART" id="SM00020">
    <property type="entry name" value="Tryp_SPc"/>
    <property type="match status" value="1"/>
</dbReference>
<keyword evidence="2" id="KW-0732">Signal</keyword>
<protein>
    <recommendedName>
        <fullName evidence="3">Peptidase S1 domain-containing protein</fullName>
    </recommendedName>
</protein>
<dbReference type="InterPro" id="IPR043504">
    <property type="entry name" value="Peptidase_S1_PA_chymotrypsin"/>
</dbReference>
<feature type="signal peptide" evidence="2">
    <location>
        <begin position="1"/>
        <end position="27"/>
    </location>
</feature>
<dbReference type="PROSITE" id="PS50240">
    <property type="entry name" value="TRYPSIN_DOM"/>
    <property type="match status" value="1"/>
</dbReference>
<feature type="chain" id="PRO_5035219771" description="Peptidase S1 domain-containing protein" evidence="2">
    <location>
        <begin position="28"/>
        <end position="315"/>
    </location>
</feature>
<dbReference type="InterPro" id="IPR001254">
    <property type="entry name" value="Trypsin_dom"/>
</dbReference>
<evidence type="ECO:0000256" key="1">
    <source>
        <dbReference type="ARBA" id="ARBA00023157"/>
    </source>
</evidence>